<feature type="region of interest" description="Disordered" evidence="1">
    <location>
        <begin position="74"/>
        <end position="104"/>
    </location>
</feature>
<proteinExistence type="predicted"/>
<dbReference type="AlphaFoldDB" id="A0A9C6TSV6"/>
<reference evidence="3 4" key="1">
    <citation type="submission" date="2025-04" db="UniProtKB">
        <authorList>
            <consortium name="RefSeq"/>
        </authorList>
    </citation>
    <scope>IDENTIFICATION</scope>
    <source>
        <tissue evidence="3 4">Whole organism</tissue>
    </source>
</reference>
<dbReference type="KEGG" id="foc:127748753"/>
<dbReference type="GeneID" id="127748753"/>
<feature type="compositionally biased region" description="Polar residues" evidence="1">
    <location>
        <begin position="1"/>
        <end position="15"/>
    </location>
</feature>
<dbReference type="RefSeq" id="XP_052119497.1">
    <property type="nucleotide sequence ID" value="XM_052263537.1"/>
</dbReference>
<sequence length="146" mass="16151">MPSKQKTSRLNTTMTLHPPTASARRAVLRFWSYQREKNVPYKRHEESNLEPFHGVDKACGDGGPGGQRRAVQLQHHDAEHPEGPPAASAIGSLSRSSRSDLSQGCSVYREGKGVIINAPPEMSYSPTRCKFDARWRGGGGVIRRQQ</sequence>
<protein>
    <submittedName>
        <fullName evidence="3 4">Uncharacterized protein LOC127748753</fullName>
    </submittedName>
</protein>
<evidence type="ECO:0000313" key="3">
    <source>
        <dbReference type="RefSeq" id="XP_052119497.1"/>
    </source>
</evidence>
<evidence type="ECO:0000313" key="4">
    <source>
        <dbReference type="RefSeq" id="XP_052119499.1"/>
    </source>
</evidence>
<dbReference type="Proteomes" id="UP000504606">
    <property type="component" value="Unplaced"/>
</dbReference>
<organism evidence="2 3">
    <name type="scientific">Frankliniella occidentalis</name>
    <name type="common">Western flower thrips</name>
    <name type="synonym">Euthrips occidentalis</name>
    <dbReference type="NCBI Taxonomy" id="133901"/>
    <lineage>
        <taxon>Eukaryota</taxon>
        <taxon>Metazoa</taxon>
        <taxon>Ecdysozoa</taxon>
        <taxon>Arthropoda</taxon>
        <taxon>Hexapoda</taxon>
        <taxon>Insecta</taxon>
        <taxon>Pterygota</taxon>
        <taxon>Neoptera</taxon>
        <taxon>Paraneoptera</taxon>
        <taxon>Thysanoptera</taxon>
        <taxon>Terebrantia</taxon>
        <taxon>Thripoidea</taxon>
        <taxon>Thripidae</taxon>
        <taxon>Frankliniella</taxon>
    </lineage>
</organism>
<evidence type="ECO:0000313" key="2">
    <source>
        <dbReference type="Proteomes" id="UP000504606"/>
    </source>
</evidence>
<keyword evidence="2" id="KW-1185">Reference proteome</keyword>
<feature type="region of interest" description="Disordered" evidence="1">
    <location>
        <begin position="1"/>
        <end position="21"/>
    </location>
</feature>
<feature type="compositionally biased region" description="Low complexity" evidence="1">
    <location>
        <begin position="87"/>
        <end position="104"/>
    </location>
</feature>
<accession>A0A9C6TSV6</accession>
<gene>
    <name evidence="3 4" type="primary">LOC127748753</name>
</gene>
<evidence type="ECO:0000256" key="1">
    <source>
        <dbReference type="SAM" id="MobiDB-lite"/>
    </source>
</evidence>
<name>A0A9C6TSV6_FRAOC</name>
<dbReference type="RefSeq" id="XP_052119499.1">
    <property type="nucleotide sequence ID" value="XM_052263539.1"/>
</dbReference>